<gene>
    <name evidence="1" type="ORF">ACOLOM_LOCUS8037</name>
</gene>
<reference evidence="1" key="1">
    <citation type="submission" date="2021-06" db="EMBL/GenBank/DDBJ databases">
        <authorList>
            <person name="Kallberg Y."/>
            <person name="Tangrot J."/>
            <person name="Rosling A."/>
        </authorList>
    </citation>
    <scope>NUCLEOTIDE SEQUENCE</scope>
    <source>
        <strain evidence="1">CL356</strain>
    </source>
</reference>
<organism evidence="1 2">
    <name type="scientific">Acaulospora colombiana</name>
    <dbReference type="NCBI Taxonomy" id="27376"/>
    <lineage>
        <taxon>Eukaryota</taxon>
        <taxon>Fungi</taxon>
        <taxon>Fungi incertae sedis</taxon>
        <taxon>Mucoromycota</taxon>
        <taxon>Glomeromycotina</taxon>
        <taxon>Glomeromycetes</taxon>
        <taxon>Diversisporales</taxon>
        <taxon>Acaulosporaceae</taxon>
        <taxon>Acaulospora</taxon>
    </lineage>
</organism>
<feature type="non-terminal residue" evidence="1">
    <location>
        <position position="1"/>
    </location>
</feature>
<accession>A0ACA9NAT9</accession>
<dbReference type="Proteomes" id="UP000789525">
    <property type="component" value="Unassembled WGS sequence"/>
</dbReference>
<keyword evidence="2" id="KW-1185">Reference proteome</keyword>
<evidence type="ECO:0000313" key="2">
    <source>
        <dbReference type="Proteomes" id="UP000789525"/>
    </source>
</evidence>
<dbReference type="EMBL" id="CAJVPT010019818">
    <property type="protein sequence ID" value="CAG8643990.1"/>
    <property type="molecule type" value="Genomic_DNA"/>
</dbReference>
<protein>
    <submittedName>
        <fullName evidence="1">1153_t:CDS:1</fullName>
    </submittedName>
</protein>
<evidence type="ECO:0000313" key="1">
    <source>
        <dbReference type="EMBL" id="CAG8643990.1"/>
    </source>
</evidence>
<name>A0ACA9NAT9_9GLOM</name>
<sequence length="50" mass="5925">QKRALRYGKHCFNNSQEWQRCVKELIQGLQPLPDVINNYINATYPALYTK</sequence>
<proteinExistence type="predicted"/>
<comment type="caution">
    <text evidence="1">The sequence shown here is derived from an EMBL/GenBank/DDBJ whole genome shotgun (WGS) entry which is preliminary data.</text>
</comment>